<dbReference type="GO" id="GO:0046331">
    <property type="term" value="P:lateral inhibition"/>
    <property type="evidence" value="ECO:0007669"/>
    <property type="project" value="UniProtKB-ARBA"/>
</dbReference>
<organism evidence="11 12">
    <name type="scientific">Vespula pensylvanica</name>
    <name type="common">Western yellow jacket</name>
    <name type="synonym">Wasp</name>
    <dbReference type="NCBI Taxonomy" id="30213"/>
    <lineage>
        <taxon>Eukaryota</taxon>
        <taxon>Metazoa</taxon>
        <taxon>Ecdysozoa</taxon>
        <taxon>Arthropoda</taxon>
        <taxon>Hexapoda</taxon>
        <taxon>Insecta</taxon>
        <taxon>Pterygota</taxon>
        <taxon>Neoptera</taxon>
        <taxon>Endopterygota</taxon>
        <taxon>Hymenoptera</taxon>
        <taxon>Apocrita</taxon>
        <taxon>Aculeata</taxon>
        <taxon>Vespoidea</taxon>
        <taxon>Vespidae</taxon>
        <taxon>Vespinae</taxon>
        <taxon>Vespula</taxon>
    </lineage>
</organism>
<dbReference type="Gene3D" id="2.60.40.3510">
    <property type="match status" value="1"/>
</dbReference>
<dbReference type="GO" id="GO:0016020">
    <property type="term" value="C:membrane"/>
    <property type="evidence" value="ECO:0007669"/>
    <property type="project" value="UniProtKB-SubCell"/>
</dbReference>
<evidence type="ECO:0000256" key="6">
    <source>
        <dbReference type="ARBA" id="ARBA00023157"/>
    </source>
</evidence>
<protein>
    <recommendedName>
        <fullName evidence="9">Delta-like protein</fullName>
    </recommendedName>
</protein>
<gene>
    <name evidence="11" type="ORF">H0235_016442</name>
</gene>
<dbReference type="Pfam" id="PF01414">
    <property type="entry name" value="DSL"/>
    <property type="match status" value="1"/>
</dbReference>
<keyword evidence="1 9" id="KW-0217">Developmental protein</keyword>
<dbReference type="InterPro" id="IPR001774">
    <property type="entry name" value="DSL"/>
</dbReference>
<evidence type="ECO:0000256" key="8">
    <source>
        <dbReference type="PROSITE-ProRule" id="PRU00377"/>
    </source>
</evidence>
<dbReference type="FunFam" id="2.10.25.140:FF:000001">
    <property type="entry name" value="Delta-like protein"/>
    <property type="match status" value="1"/>
</dbReference>
<keyword evidence="5 9" id="KW-1133">Transmembrane helix</keyword>
<comment type="caution">
    <text evidence="11">The sequence shown here is derived from an EMBL/GenBank/DDBJ whole genome shotgun (WGS) entry which is preliminary data.</text>
</comment>
<keyword evidence="9" id="KW-0732">Signal</keyword>
<dbReference type="AlphaFoldDB" id="A0A834N5W2"/>
<evidence type="ECO:0000256" key="2">
    <source>
        <dbReference type="ARBA" id="ARBA00022536"/>
    </source>
</evidence>
<dbReference type="Proteomes" id="UP000600918">
    <property type="component" value="Unassembled WGS sequence"/>
</dbReference>
<keyword evidence="4 9" id="KW-0677">Repeat</keyword>
<keyword evidence="3 9" id="KW-0812">Transmembrane</keyword>
<dbReference type="Pfam" id="PF07657">
    <property type="entry name" value="MNNL"/>
    <property type="match status" value="1"/>
</dbReference>
<feature type="disulfide bond" evidence="8">
    <location>
        <begin position="152"/>
        <end position="161"/>
    </location>
</feature>
<dbReference type="PROSITE" id="PS51051">
    <property type="entry name" value="DSL"/>
    <property type="match status" value="1"/>
</dbReference>
<keyword evidence="2 9" id="KW-0245">EGF-like domain</keyword>
<feature type="disulfide bond" evidence="8">
    <location>
        <begin position="185"/>
        <end position="194"/>
    </location>
</feature>
<dbReference type="GO" id="GO:0007219">
    <property type="term" value="P:Notch signaling pathway"/>
    <property type="evidence" value="ECO:0007669"/>
    <property type="project" value="InterPro"/>
</dbReference>
<evidence type="ECO:0000259" key="10">
    <source>
        <dbReference type="PROSITE" id="PS51051"/>
    </source>
</evidence>
<evidence type="ECO:0000256" key="4">
    <source>
        <dbReference type="ARBA" id="ARBA00022737"/>
    </source>
</evidence>
<evidence type="ECO:0000256" key="3">
    <source>
        <dbReference type="ARBA" id="ARBA00022692"/>
    </source>
</evidence>
<dbReference type="GO" id="GO:0090596">
    <property type="term" value="P:sensory organ morphogenesis"/>
    <property type="evidence" value="ECO:0007669"/>
    <property type="project" value="UniProtKB-ARBA"/>
</dbReference>
<evidence type="ECO:0000256" key="5">
    <source>
        <dbReference type="ARBA" id="ARBA00022989"/>
    </source>
</evidence>
<dbReference type="GO" id="GO:0035282">
    <property type="term" value="P:segmentation"/>
    <property type="evidence" value="ECO:0007669"/>
    <property type="project" value="UniProtKB-ARBA"/>
</dbReference>
<comment type="subcellular location">
    <subcellularLocation>
        <location evidence="9">Membrane</location>
        <topology evidence="9">Single-pass type I membrane protein</topology>
    </subcellularLocation>
</comment>
<evidence type="ECO:0000313" key="12">
    <source>
        <dbReference type="Proteomes" id="UP000600918"/>
    </source>
</evidence>
<feature type="domain" description="DSL" evidence="10">
    <location>
        <begin position="150"/>
        <end position="194"/>
    </location>
</feature>
<proteinExistence type="predicted"/>
<dbReference type="SMART" id="SM00051">
    <property type="entry name" value="DSL"/>
    <property type="match status" value="1"/>
</dbReference>
<dbReference type="GO" id="GO:0048018">
    <property type="term" value="F:receptor ligand activity"/>
    <property type="evidence" value="ECO:0007669"/>
    <property type="project" value="UniProtKB-ARBA"/>
</dbReference>
<dbReference type="GO" id="GO:0009952">
    <property type="term" value="P:anterior/posterior pattern specification"/>
    <property type="evidence" value="ECO:0007669"/>
    <property type="project" value="UniProtKB-ARBA"/>
</dbReference>
<dbReference type="EMBL" id="JACSDY010000020">
    <property type="protein sequence ID" value="KAF7396905.1"/>
    <property type="molecule type" value="Genomic_DNA"/>
</dbReference>
<evidence type="ECO:0000313" key="11">
    <source>
        <dbReference type="EMBL" id="KAF7396905.1"/>
    </source>
</evidence>
<evidence type="ECO:0000256" key="9">
    <source>
        <dbReference type="RuleBase" id="RU280815"/>
    </source>
</evidence>
<reference evidence="11" key="1">
    <citation type="journal article" date="2020" name="G3 (Bethesda)">
        <title>High-Quality Assemblies for Three Invasive Social Wasps from the &lt;i&gt;Vespula&lt;/i&gt; Genus.</title>
        <authorList>
            <person name="Harrop T.W.R."/>
            <person name="Guhlin J."/>
            <person name="McLaughlin G.M."/>
            <person name="Permina E."/>
            <person name="Stockwell P."/>
            <person name="Gilligan J."/>
            <person name="Le Lec M.F."/>
            <person name="Gruber M.A.M."/>
            <person name="Quinn O."/>
            <person name="Lovegrove M."/>
            <person name="Duncan E.J."/>
            <person name="Remnant E.J."/>
            <person name="Van Eeckhoven J."/>
            <person name="Graham B."/>
            <person name="Knapp R.A."/>
            <person name="Langford K.W."/>
            <person name="Kronenberg Z."/>
            <person name="Press M.O."/>
            <person name="Eacker S.M."/>
            <person name="Wilson-Rankin E.E."/>
            <person name="Purcell J."/>
            <person name="Lester P.J."/>
            <person name="Dearden P.K."/>
        </authorList>
    </citation>
    <scope>NUCLEOTIDE SEQUENCE</scope>
    <source>
        <strain evidence="11">Volc-1</strain>
    </source>
</reference>
<keyword evidence="7" id="KW-0325">Glycoprotein</keyword>
<dbReference type="Gene3D" id="2.10.25.140">
    <property type="match status" value="1"/>
</dbReference>
<sequence>MGEIVRGIIPYFGSLVTIAKKEEEYSEEPTVTHARPLIGAYQSGFAAAMREQDATSEIYKKDEGSTPAARKVASRVCLESGIREYFRASTSSVGQSSSERQFTLILQARDEASAGVIEEASYSGIVLPGPTWHTLNHQGRNAHLAYRVRVQCADHYYNATCTKFCRPRNDIFGHYTCDENGDKVCIQGWKGSDCEIAFVRDGRLTISTSPDHKRQEKLSRRDNAECHVSVFKTRFLVSNDPV</sequence>
<evidence type="ECO:0000256" key="1">
    <source>
        <dbReference type="ARBA" id="ARBA00022473"/>
    </source>
</evidence>
<evidence type="ECO:0000256" key="7">
    <source>
        <dbReference type="ARBA" id="ARBA00023180"/>
    </source>
</evidence>
<keyword evidence="6 8" id="KW-1015">Disulfide bond</keyword>
<dbReference type="InterPro" id="IPR011651">
    <property type="entry name" value="Notch_ligand_N"/>
</dbReference>
<keyword evidence="12" id="KW-1185">Reference proteome</keyword>
<comment type="function">
    <text evidence="9">Putative Notch ligand involved in the mediation of Notch signaling.</text>
</comment>
<name>A0A834N5W2_VESPE</name>
<feature type="disulfide bond" evidence="8">
    <location>
        <begin position="165"/>
        <end position="177"/>
    </location>
</feature>
<accession>A0A834N5W2</accession>
<keyword evidence="9" id="KW-0472">Membrane</keyword>